<protein>
    <submittedName>
        <fullName evidence="2">Uncharacterized protein</fullName>
    </submittedName>
</protein>
<reference evidence="2" key="1">
    <citation type="submission" date="2022-11" db="EMBL/GenBank/DDBJ databases">
        <title>Complete genome sequence of Methanogenium organophilum DSM 3596.</title>
        <authorList>
            <person name="Chen S.-C."/>
            <person name="Lai S.-J."/>
            <person name="You Y.-T."/>
        </authorList>
    </citation>
    <scope>NUCLEOTIDE SEQUENCE</scope>
    <source>
        <strain evidence="2">DSM 3596</strain>
    </source>
</reference>
<accession>A0A9X9TA10</accession>
<evidence type="ECO:0000313" key="2">
    <source>
        <dbReference type="EMBL" id="WAI02622.1"/>
    </source>
</evidence>
<evidence type="ECO:0000313" key="3">
    <source>
        <dbReference type="Proteomes" id="UP001163096"/>
    </source>
</evidence>
<dbReference type="GeneID" id="76833983"/>
<dbReference type="Proteomes" id="UP001163096">
    <property type="component" value="Chromosome"/>
</dbReference>
<evidence type="ECO:0000256" key="1">
    <source>
        <dbReference type="SAM" id="MobiDB-lite"/>
    </source>
</evidence>
<sequence length="106" mass="11954">MDVKCCLRGNRYGRRIHAILSIVPFAAPCPAIRGLDTTSRKLKCHDANGETYYVTLSRDKVRISSYADDAIRATVEAWADEKPEHHPALSFEHHEMETGKRRTVSG</sequence>
<dbReference type="EMBL" id="CP113361">
    <property type="protein sequence ID" value="WAI02622.1"/>
    <property type="molecule type" value="Genomic_DNA"/>
</dbReference>
<proteinExistence type="predicted"/>
<feature type="region of interest" description="Disordered" evidence="1">
    <location>
        <begin position="84"/>
        <end position="106"/>
    </location>
</feature>
<feature type="compositionally biased region" description="Basic and acidic residues" evidence="1">
    <location>
        <begin position="84"/>
        <end position="100"/>
    </location>
</feature>
<dbReference type="AlphaFoldDB" id="A0A9X9TA10"/>
<organism evidence="2 3">
    <name type="scientific">Methanogenium organophilum</name>
    <dbReference type="NCBI Taxonomy" id="2199"/>
    <lineage>
        <taxon>Archaea</taxon>
        <taxon>Methanobacteriati</taxon>
        <taxon>Methanobacteriota</taxon>
        <taxon>Stenosarchaea group</taxon>
        <taxon>Methanomicrobia</taxon>
        <taxon>Methanomicrobiales</taxon>
        <taxon>Methanomicrobiaceae</taxon>
        <taxon>Methanogenium</taxon>
    </lineage>
</organism>
<name>A0A9X9TA10_METOG</name>
<gene>
    <name evidence="2" type="ORF">OU421_02735</name>
</gene>
<dbReference type="RefSeq" id="WP_268187930.1">
    <property type="nucleotide sequence ID" value="NZ_CP113361.1"/>
</dbReference>
<keyword evidence="3" id="KW-1185">Reference proteome</keyword>
<dbReference type="KEGG" id="mou:OU421_02735"/>